<dbReference type="GO" id="GO:0004089">
    <property type="term" value="F:carbonate dehydratase activity"/>
    <property type="evidence" value="ECO:0007669"/>
    <property type="project" value="UniProtKB-EC"/>
</dbReference>
<feature type="transmembrane region" description="Helical" evidence="12">
    <location>
        <begin position="176"/>
        <end position="196"/>
    </location>
</feature>
<dbReference type="GO" id="GO:0055085">
    <property type="term" value="P:transmembrane transport"/>
    <property type="evidence" value="ECO:0007669"/>
    <property type="project" value="InterPro"/>
</dbReference>
<dbReference type="PANTHER" id="PTHR11814">
    <property type="entry name" value="SULFATE TRANSPORTER"/>
    <property type="match status" value="1"/>
</dbReference>
<dbReference type="Gene3D" id="3.40.1050.10">
    <property type="entry name" value="Carbonic anhydrase"/>
    <property type="match status" value="1"/>
</dbReference>
<keyword evidence="7 12" id="KW-0472">Membrane</keyword>
<dbReference type="InterPro" id="IPR015892">
    <property type="entry name" value="Carbonic_anhydrase_CS"/>
</dbReference>
<organism evidence="14 15">
    <name type="scientific">Mycolicibacterium gilvum</name>
    <dbReference type="NCBI Taxonomy" id="1804"/>
    <lineage>
        <taxon>Bacteria</taxon>
        <taxon>Bacillati</taxon>
        <taxon>Actinomycetota</taxon>
        <taxon>Actinomycetes</taxon>
        <taxon>Mycobacteriales</taxon>
        <taxon>Mycobacteriaceae</taxon>
        <taxon>Mycolicibacterium</taxon>
    </lineage>
</organism>
<evidence type="ECO:0000256" key="3">
    <source>
        <dbReference type="ARBA" id="ARBA00012925"/>
    </source>
</evidence>
<evidence type="ECO:0000256" key="6">
    <source>
        <dbReference type="ARBA" id="ARBA00022989"/>
    </source>
</evidence>
<evidence type="ECO:0000256" key="2">
    <source>
        <dbReference type="ARBA" id="ARBA00006217"/>
    </source>
</evidence>
<evidence type="ECO:0000256" key="1">
    <source>
        <dbReference type="ARBA" id="ARBA00004141"/>
    </source>
</evidence>
<reference evidence="14 15" key="1">
    <citation type="submission" date="2018-06" db="EMBL/GenBank/DDBJ databases">
        <authorList>
            <consortium name="Pathogen Informatics"/>
            <person name="Doyle S."/>
        </authorList>
    </citation>
    <scope>NUCLEOTIDE SEQUENCE [LARGE SCALE GENOMIC DNA]</scope>
    <source>
        <strain evidence="14 15">NCTC10742</strain>
    </source>
</reference>
<evidence type="ECO:0000256" key="10">
    <source>
        <dbReference type="ARBA" id="ARBA00048348"/>
    </source>
</evidence>
<dbReference type="InterPro" id="IPR011547">
    <property type="entry name" value="SLC26A/SulP_dom"/>
</dbReference>
<evidence type="ECO:0000256" key="12">
    <source>
        <dbReference type="SAM" id="Phobius"/>
    </source>
</evidence>
<comment type="catalytic activity">
    <reaction evidence="10">
        <text>hydrogencarbonate + H(+) = CO2 + H2O</text>
        <dbReference type="Rhea" id="RHEA:10748"/>
        <dbReference type="ChEBI" id="CHEBI:15377"/>
        <dbReference type="ChEBI" id="CHEBI:15378"/>
        <dbReference type="ChEBI" id="CHEBI:16526"/>
        <dbReference type="ChEBI" id="CHEBI:17544"/>
        <dbReference type="EC" id="4.2.1.1"/>
    </reaction>
</comment>
<sequence length="751" mass="78157">MPVPASTATADDAPVRQPTALRDLLRSVVRYDVPASIVVFLVALPLSLGIAIASNAPIMAGLIAAVVGGIIAGVLGGAPLLVAGPAAGLTVVVAQTVDTFGWKVTTAITVAAGVLQIIFGLSRIARTALAISPIVVHAMLAGIGITIAFQQVHVLMGHTSMSSVWGNLSALPDQIRSPHLSDVAVGLVVVAVMLGWKWMPAWLQKLPGPLVAIVAATLVSLIPPVNADRLEFNGSIFDAVGLPALPDGRWFAFALAVLTFALIASVETLLSAVAVDKMHGGRKANLDRELIGQGAANMASGMLGGLPVTGVIVRSATNVTAGARTQASAILHGVWVMVFSLLLAGLVQQIPKAALAGLLVVIGIQLVKLAHIRLAHRTGDLGVYAVTVAGVMFLNLLEGVALGIAVSLVVVLWRVVRASVHAEPIGEQGSNRWRVTLEGTLSFLSLPRLSHVLASVPDGSHVTVEITVDFLDHAAYEVIEDWARRHRATGGTVVIDEIGGTAMTEATAGPPIRRPQPGIARLLLPWRAHSHHDDGTGSTLAPVLEGIARYHRRHAPLLLGHFDDLRHGQRPHALFLTCADSRVVPNLITASGPGDLFTVRNLGNIVPPNGADMSVEAALAYGVIELDVNTVIVCGHSGCGAMKALLVEAGHNDGIPAAVAAWVDQAAPSLHALRAGHPVGRAAAAAGFDPCDQLAMVNVAQQLHTLRGHPVVGPATTEQRVELAGLFFDIGSSRVLRVTEVDVEILNATPV</sequence>
<keyword evidence="4 12" id="KW-0812">Transmembrane</keyword>
<dbReference type="EMBL" id="UGQM01000001">
    <property type="protein sequence ID" value="STZ40816.1"/>
    <property type="molecule type" value="Genomic_DNA"/>
</dbReference>
<dbReference type="EC" id="4.2.1.1" evidence="3"/>
<dbReference type="InterPro" id="IPR001765">
    <property type="entry name" value="Carbonic_anhydrase"/>
</dbReference>
<evidence type="ECO:0000256" key="11">
    <source>
        <dbReference type="PIRSR" id="PIRSR601765-1"/>
    </source>
</evidence>
<feature type="transmembrane region" description="Helical" evidence="12">
    <location>
        <begin position="353"/>
        <end position="371"/>
    </location>
</feature>
<dbReference type="GO" id="GO:0015976">
    <property type="term" value="P:carbon utilization"/>
    <property type="evidence" value="ECO:0007669"/>
    <property type="project" value="InterPro"/>
</dbReference>
<evidence type="ECO:0000259" key="13">
    <source>
        <dbReference type="Pfam" id="PF00916"/>
    </source>
</evidence>
<accession>A0A378SG10</accession>
<feature type="transmembrane region" description="Helical" evidence="12">
    <location>
        <begin position="102"/>
        <end position="122"/>
    </location>
</feature>
<dbReference type="PROSITE" id="PS00704">
    <property type="entry name" value="PROK_CO2_ANHYDRASE_1"/>
    <property type="match status" value="1"/>
</dbReference>
<evidence type="ECO:0000256" key="7">
    <source>
        <dbReference type="ARBA" id="ARBA00023136"/>
    </source>
</evidence>
<dbReference type="Pfam" id="PF00484">
    <property type="entry name" value="Pro_CA"/>
    <property type="match status" value="1"/>
</dbReference>
<gene>
    <name evidence="14" type="primary">cynT_1</name>
    <name evidence="14" type="ORF">NCTC10742_00014</name>
</gene>
<feature type="transmembrane region" description="Helical" evidence="12">
    <location>
        <begin position="250"/>
        <end position="275"/>
    </location>
</feature>
<feature type="transmembrane region" description="Helical" evidence="12">
    <location>
        <begin position="383"/>
        <end position="413"/>
    </location>
</feature>
<comment type="cofactor">
    <cofactor evidence="11">
        <name>Zn(2+)</name>
        <dbReference type="ChEBI" id="CHEBI:29105"/>
    </cofactor>
    <text evidence="11">Binds 1 zinc ion per subunit.</text>
</comment>
<comment type="similarity">
    <text evidence="2">Belongs to the beta-class carbonic anhydrase family.</text>
</comment>
<keyword evidence="6 12" id="KW-1133">Transmembrane helix</keyword>
<evidence type="ECO:0000256" key="4">
    <source>
        <dbReference type="ARBA" id="ARBA00022692"/>
    </source>
</evidence>
<evidence type="ECO:0000313" key="14">
    <source>
        <dbReference type="EMBL" id="STZ40816.1"/>
    </source>
</evidence>
<feature type="transmembrane region" description="Helical" evidence="12">
    <location>
        <begin position="60"/>
        <end position="82"/>
    </location>
</feature>
<feature type="transmembrane region" description="Helical" evidence="12">
    <location>
        <begin position="329"/>
        <end position="347"/>
    </location>
</feature>
<keyword evidence="8 14" id="KW-0456">Lyase</keyword>
<dbReference type="InterPro" id="IPR036874">
    <property type="entry name" value="Carbonic_anhydrase_sf"/>
</dbReference>
<dbReference type="Pfam" id="PF00916">
    <property type="entry name" value="Sulfate_transp"/>
    <property type="match status" value="1"/>
</dbReference>
<feature type="binding site" evidence="11">
    <location>
        <position position="639"/>
    </location>
    <ligand>
        <name>Zn(2+)</name>
        <dbReference type="ChEBI" id="CHEBI:29105"/>
    </ligand>
</feature>
<feature type="domain" description="SLC26A/SulP transporter" evidence="13">
    <location>
        <begin position="31"/>
        <end position="386"/>
    </location>
</feature>
<name>A0A378SG10_9MYCO</name>
<feature type="binding site" evidence="11">
    <location>
        <position position="636"/>
    </location>
    <ligand>
        <name>Zn(2+)</name>
        <dbReference type="ChEBI" id="CHEBI:29105"/>
    </ligand>
</feature>
<evidence type="ECO:0000256" key="5">
    <source>
        <dbReference type="ARBA" id="ARBA00022833"/>
    </source>
</evidence>
<feature type="binding site" evidence="11">
    <location>
        <position position="580"/>
    </location>
    <ligand>
        <name>Zn(2+)</name>
        <dbReference type="ChEBI" id="CHEBI:29105"/>
    </ligand>
</feature>
<protein>
    <recommendedName>
        <fullName evidence="3">carbonic anhydrase</fullName>
        <ecNumber evidence="3">4.2.1.1</ecNumber>
    </recommendedName>
</protein>
<evidence type="ECO:0000256" key="9">
    <source>
        <dbReference type="ARBA" id="ARBA00024993"/>
    </source>
</evidence>
<keyword evidence="5 11" id="KW-0862">Zinc</keyword>
<comment type="subcellular location">
    <subcellularLocation>
        <location evidence="1">Membrane</location>
        <topology evidence="1">Multi-pass membrane protein</topology>
    </subcellularLocation>
</comment>
<keyword evidence="11" id="KW-0479">Metal-binding</keyword>
<dbReference type="SMART" id="SM00947">
    <property type="entry name" value="Pro_CA"/>
    <property type="match status" value="1"/>
</dbReference>
<comment type="function">
    <text evidence="9">Catalyzes the reversible hydration of carbon dioxide to form bicarbonate.</text>
</comment>
<evidence type="ECO:0000256" key="8">
    <source>
        <dbReference type="ARBA" id="ARBA00023239"/>
    </source>
</evidence>
<feature type="binding site" evidence="11">
    <location>
        <position position="578"/>
    </location>
    <ligand>
        <name>Zn(2+)</name>
        <dbReference type="ChEBI" id="CHEBI:29105"/>
    </ligand>
</feature>
<dbReference type="SUPFAM" id="SSF53056">
    <property type="entry name" value="beta-carbonic anhydrase, cab"/>
    <property type="match status" value="1"/>
</dbReference>
<evidence type="ECO:0000313" key="15">
    <source>
        <dbReference type="Proteomes" id="UP000254291"/>
    </source>
</evidence>
<feature type="transmembrane region" description="Helical" evidence="12">
    <location>
        <begin position="134"/>
        <end position="156"/>
    </location>
</feature>
<proteinExistence type="inferred from homology"/>
<dbReference type="Proteomes" id="UP000254291">
    <property type="component" value="Unassembled WGS sequence"/>
</dbReference>
<dbReference type="AlphaFoldDB" id="A0A378SG10"/>
<dbReference type="GO" id="GO:0016020">
    <property type="term" value="C:membrane"/>
    <property type="evidence" value="ECO:0007669"/>
    <property type="project" value="UniProtKB-SubCell"/>
</dbReference>
<feature type="transmembrane region" description="Helical" evidence="12">
    <location>
        <begin position="208"/>
        <end position="225"/>
    </location>
</feature>
<dbReference type="RefSeq" id="WP_115326143.1">
    <property type="nucleotide sequence ID" value="NZ_JACKST010000022.1"/>
</dbReference>
<feature type="transmembrane region" description="Helical" evidence="12">
    <location>
        <begin position="33"/>
        <end position="53"/>
    </location>
</feature>
<dbReference type="InterPro" id="IPR001902">
    <property type="entry name" value="SLC26A/SulP_fam"/>
</dbReference>
<dbReference type="GO" id="GO:0008270">
    <property type="term" value="F:zinc ion binding"/>
    <property type="evidence" value="ECO:0007669"/>
    <property type="project" value="InterPro"/>
</dbReference>